<accession>A0A6S7J3F9</accession>
<name>A0A6S7J3F9_PARCT</name>
<dbReference type="OrthoDB" id="5990171at2759"/>
<evidence type="ECO:0000313" key="2">
    <source>
        <dbReference type="Proteomes" id="UP001152795"/>
    </source>
</evidence>
<gene>
    <name evidence="1" type="ORF">PACLA_8A034333</name>
</gene>
<protein>
    <submittedName>
        <fullName evidence="1">Uncharacterized protein</fullName>
    </submittedName>
</protein>
<dbReference type="EMBL" id="CACRXK020013273">
    <property type="protein sequence ID" value="CAB4024857.1"/>
    <property type="molecule type" value="Genomic_DNA"/>
</dbReference>
<feature type="non-terminal residue" evidence="1">
    <location>
        <position position="70"/>
    </location>
</feature>
<evidence type="ECO:0000313" key="1">
    <source>
        <dbReference type="EMBL" id="CAB4024857.1"/>
    </source>
</evidence>
<proteinExistence type="predicted"/>
<dbReference type="AlphaFoldDB" id="A0A6S7J3F9"/>
<keyword evidence="2" id="KW-1185">Reference proteome</keyword>
<comment type="caution">
    <text evidence="1">The sequence shown here is derived from an EMBL/GenBank/DDBJ whole genome shotgun (WGS) entry which is preliminary data.</text>
</comment>
<dbReference type="Proteomes" id="UP001152795">
    <property type="component" value="Unassembled WGS sequence"/>
</dbReference>
<organism evidence="1 2">
    <name type="scientific">Paramuricea clavata</name>
    <name type="common">Red gorgonian</name>
    <name type="synonym">Violescent sea-whip</name>
    <dbReference type="NCBI Taxonomy" id="317549"/>
    <lineage>
        <taxon>Eukaryota</taxon>
        <taxon>Metazoa</taxon>
        <taxon>Cnidaria</taxon>
        <taxon>Anthozoa</taxon>
        <taxon>Octocorallia</taxon>
        <taxon>Malacalcyonacea</taxon>
        <taxon>Plexauridae</taxon>
        <taxon>Paramuricea</taxon>
    </lineage>
</organism>
<sequence length="70" mass="8160">MTENHESTFLNEEESTVRSETGQNTQLVEQVFSMFKGYLTSQLEAKDKHLHEESKIVKEANELKFKGNRK</sequence>
<reference evidence="1" key="1">
    <citation type="submission" date="2020-04" db="EMBL/GenBank/DDBJ databases">
        <authorList>
            <person name="Alioto T."/>
            <person name="Alioto T."/>
            <person name="Gomez Garrido J."/>
        </authorList>
    </citation>
    <scope>NUCLEOTIDE SEQUENCE</scope>
    <source>
        <strain evidence="1">A484AB</strain>
    </source>
</reference>